<feature type="domain" description="4Fe-4S Mo/W bis-MGD-type" evidence="8">
    <location>
        <begin position="56"/>
        <end position="117"/>
    </location>
</feature>
<keyword evidence="10" id="KW-1185">Reference proteome</keyword>
<comment type="caution">
    <text evidence="9">The sequence shown here is derived from an EMBL/GenBank/DDBJ whole genome shotgun (WGS) entry which is preliminary data.</text>
</comment>
<dbReference type="RefSeq" id="WP_338209137.1">
    <property type="nucleotide sequence ID" value="NZ_JAYMFF010000003.1"/>
</dbReference>
<evidence type="ECO:0000256" key="7">
    <source>
        <dbReference type="ARBA" id="ARBA00023014"/>
    </source>
</evidence>
<evidence type="ECO:0000256" key="1">
    <source>
        <dbReference type="ARBA" id="ARBA00001942"/>
    </source>
</evidence>
<dbReference type="PROSITE" id="PS00932">
    <property type="entry name" value="MOLYBDOPTERIN_PROK_3"/>
    <property type="match status" value="1"/>
</dbReference>
<evidence type="ECO:0000256" key="2">
    <source>
        <dbReference type="ARBA" id="ARBA00010312"/>
    </source>
</evidence>
<evidence type="ECO:0000256" key="3">
    <source>
        <dbReference type="ARBA" id="ARBA00022505"/>
    </source>
</evidence>
<evidence type="ECO:0000259" key="8">
    <source>
        <dbReference type="PROSITE" id="PS51669"/>
    </source>
</evidence>
<gene>
    <name evidence="9" type="ORF">VIN30_02870</name>
</gene>
<proteinExistence type="inferred from homology"/>
<evidence type="ECO:0000256" key="6">
    <source>
        <dbReference type="ARBA" id="ARBA00023004"/>
    </source>
</evidence>
<keyword evidence="3" id="KW-0500">Molybdenum</keyword>
<keyword evidence="7" id="KW-0411">Iron-sulfur</keyword>
<accession>A0ABU6IG41</accession>
<dbReference type="Pfam" id="PF01568">
    <property type="entry name" value="Molydop_binding"/>
    <property type="match status" value="1"/>
</dbReference>
<dbReference type="PROSITE" id="PS51669">
    <property type="entry name" value="4FE4S_MOW_BIS_MGD"/>
    <property type="match status" value="1"/>
</dbReference>
<evidence type="ECO:0000256" key="5">
    <source>
        <dbReference type="ARBA" id="ARBA00023002"/>
    </source>
</evidence>
<dbReference type="SUPFAM" id="SSF50692">
    <property type="entry name" value="ADC-like"/>
    <property type="match status" value="1"/>
</dbReference>
<dbReference type="InterPro" id="IPR006656">
    <property type="entry name" value="Mopterin_OxRdtase"/>
</dbReference>
<dbReference type="Pfam" id="PF00384">
    <property type="entry name" value="Molybdopterin"/>
    <property type="match status" value="1"/>
</dbReference>
<protein>
    <submittedName>
        <fullName evidence="9">Molybdopterin-dependent oxidoreductase</fullName>
    </submittedName>
</protein>
<dbReference type="InterPro" id="IPR006657">
    <property type="entry name" value="MoPterin_dinucl-bd_dom"/>
</dbReference>
<organism evidence="9 10">
    <name type="scientific">Adlercreutzia wanghongyangiae</name>
    <dbReference type="NCBI Taxonomy" id="3111451"/>
    <lineage>
        <taxon>Bacteria</taxon>
        <taxon>Bacillati</taxon>
        <taxon>Actinomycetota</taxon>
        <taxon>Coriobacteriia</taxon>
        <taxon>Eggerthellales</taxon>
        <taxon>Eggerthellaceae</taxon>
        <taxon>Adlercreutzia</taxon>
    </lineage>
</organism>
<dbReference type="EMBL" id="JAYMFF010000003">
    <property type="protein sequence ID" value="MEC4175389.1"/>
    <property type="molecule type" value="Genomic_DNA"/>
</dbReference>
<dbReference type="InterPro" id="IPR006655">
    <property type="entry name" value="Mopterin_OxRdtase_prok_CS"/>
</dbReference>
<reference evidence="9 10" key="1">
    <citation type="submission" date="2024-01" db="EMBL/GenBank/DDBJ databases">
        <title>novel species in genus Adlercreutzia.</title>
        <authorList>
            <person name="Liu X."/>
        </authorList>
    </citation>
    <scope>NUCLEOTIDE SEQUENCE [LARGE SCALE GENOMIC DNA]</scope>
    <source>
        <strain evidence="9 10">R7</strain>
    </source>
</reference>
<dbReference type="PANTHER" id="PTHR43742">
    <property type="entry name" value="TRIMETHYLAMINE-N-OXIDE REDUCTASE"/>
    <property type="match status" value="1"/>
</dbReference>
<keyword evidence="4" id="KW-0479">Metal-binding</keyword>
<dbReference type="Gene3D" id="3.40.228.10">
    <property type="entry name" value="Dimethylsulfoxide Reductase, domain 2"/>
    <property type="match status" value="1"/>
</dbReference>
<evidence type="ECO:0000313" key="10">
    <source>
        <dbReference type="Proteomes" id="UP001349994"/>
    </source>
</evidence>
<name>A0ABU6IG41_9ACTN</name>
<dbReference type="PANTHER" id="PTHR43742:SF3">
    <property type="entry name" value="DIMETHYL SULFOXIDE REDUCTASE DMSA"/>
    <property type="match status" value="1"/>
</dbReference>
<dbReference type="InterPro" id="IPR006963">
    <property type="entry name" value="Mopterin_OxRdtase_4Fe-4S_dom"/>
</dbReference>
<dbReference type="Gene3D" id="2.20.25.90">
    <property type="entry name" value="ADC-like domains"/>
    <property type="match status" value="1"/>
</dbReference>
<dbReference type="Proteomes" id="UP001349994">
    <property type="component" value="Unassembled WGS sequence"/>
</dbReference>
<evidence type="ECO:0000256" key="4">
    <source>
        <dbReference type="ARBA" id="ARBA00022723"/>
    </source>
</evidence>
<dbReference type="InterPro" id="IPR009010">
    <property type="entry name" value="Asp_de-COase-like_dom_sf"/>
</dbReference>
<dbReference type="Gene3D" id="3.40.50.740">
    <property type="match status" value="2"/>
</dbReference>
<comment type="cofactor">
    <cofactor evidence="1">
        <name>Mo-bis(molybdopterin guanine dinucleotide)</name>
        <dbReference type="ChEBI" id="CHEBI:60539"/>
    </cofactor>
</comment>
<dbReference type="SUPFAM" id="SSF53706">
    <property type="entry name" value="Formate dehydrogenase/DMSO reductase, domains 1-3"/>
    <property type="match status" value="1"/>
</dbReference>
<evidence type="ECO:0000313" key="9">
    <source>
        <dbReference type="EMBL" id="MEC4175389.1"/>
    </source>
</evidence>
<comment type="similarity">
    <text evidence="2">Belongs to the prokaryotic molybdopterin-containing oxidoreductase family.</text>
</comment>
<keyword evidence="5" id="KW-0560">Oxidoreductase</keyword>
<dbReference type="Gene3D" id="2.40.40.20">
    <property type="match status" value="1"/>
</dbReference>
<dbReference type="InterPro" id="IPR050612">
    <property type="entry name" value="Prok_Mopterin_Oxidored"/>
</dbReference>
<keyword evidence="6" id="KW-0408">Iron</keyword>
<sequence length="868" mass="94131">MGEIKLNSLKMDRRSFVAAGAAAAAALGASASLYGCDNRLSETGEGDAEGAAQPAGEWVTIACSHGCGTRCMNKVLVSDGVVIRQKTDDTHEDSIEYPQQRGCLRGRALYESQMGADRLKYPMKRKSWTPEDPHGDLRGKEGYERISWEEALDIVADQLKKVYTEVGPKGVYTPGCLSGGYIRPLLNACGGYLGVSDTISFGTHTLRVSLGHSSTSVNDRMDMIENAENIIMLGNNPGWGSNGNPSFNFREARDRGARFIYIGPSYNVSANMLDAKWIPVKPGTDTALLLGVAHEMLRLDEEQGNVVDWDFLHKYCVGFDEESMPADAAINENFRGYVLGEYDGTPKTAEWASAITGAPAADITFLAEALGKEHATILSHGYASARCNGAEDLPQAIMTIAAMGGHFGKPGHACGNYFVDRCGTGGDPICMVGDDGAADLELPALTPLCDPSLVPDPEHPDYVNALEMWDAVITGQYTNSGRRGAIPPEPATCDIRFIYGSRDNTIRATPNANRMVEALRTVDFFLVQHIFATASAPYADIILPVLADFEHDIALEGGDQDREGFLFYTPLGETPYEAHSDRWIAEQLLERLGYNPKDVYPYTEEQCYFNYLASSRIMDESGEYSPLITITQEDIDAMGVEGEPQQGVVDLATLRENGIYQVPRSFGDGYTHIAYADFIADPEANPVNSASGKFEIYCQEKGDKLSSLAFGGETYKPYATYHEQAGDEGYPLLMFNTHYPRSACSDFDNVTTLREAFDAPVTINAADAAAAGIKTGDAVLVSSPYGRILRPASVSNQIVPGAIDVPNGTWPDFDEEGIDRGGCPNTLYGGKPKGMGVSGYNNVSVKVEKWTGEALTPDDERQLVIDAE</sequence>